<dbReference type="InterPro" id="IPR016164">
    <property type="entry name" value="FAD-linked_Oxase-like_C"/>
</dbReference>
<dbReference type="InterPro" id="IPR050416">
    <property type="entry name" value="FAD-linked_Oxidoreductase"/>
</dbReference>
<proteinExistence type="inferred from homology"/>
<keyword evidence="5" id="KW-0560">Oxidoreductase</keyword>
<dbReference type="InterPro" id="IPR036318">
    <property type="entry name" value="FAD-bd_PCMH-like_sf"/>
</dbReference>
<dbReference type="PROSITE" id="PS51387">
    <property type="entry name" value="FAD_PCMH"/>
    <property type="match status" value="1"/>
</dbReference>
<dbReference type="SUPFAM" id="SSF55103">
    <property type="entry name" value="FAD-linked oxidases, C-terminal domain"/>
    <property type="match status" value="1"/>
</dbReference>
<dbReference type="AlphaFoldDB" id="A0A2W2BZQ9"/>
<evidence type="ECO:0000256" key="4">
    <source>
        <dbReference type="ARBA" id="ARBA00022827"/>
    </source>
</evidence>
<dbReference type="Pfam" id="PF01565">
    <property type="entry name" value="FAD_binding_4"/>
    <property type="match status" value="1"/>
</dbReference>
<sequence>MSRPTSGAELPLGWGSMNPPAWERLSASLKGTLLLAGDEGYETARRTMRRQPVDLQPAAIVRAVGAADVATAIAFGREHDIPTVPRSGGHCYAGRSSTSGLLVDVTPLDQVSVADGRVTVGAGVRLGPLYGALEPYDVTLPMGTCPTVGAAGHVLGGGLGFLGRRHGLASDRLVAAEVVLADGSVVWCDELREPDLLWALRGSGGGQFGVVTTLVLATVPLPAGVSAFHVTWPYEQAAAVIGAWQEWAPRAPDEVVAELRLVVPADPDEAPGVSLFGMVLDASTATGALGPVLDAVGIEPTWEIHEPGPYLPAVRRLNLLGSALPEGTIPADLITGRSMFFDRTLPAATVSALVEGLVADRTPGFARECTFFAWAAGYGRVPVDATAFPHREASFLVNVATVVEDPAPPVTSAASDRLAELWDVVHRHGTGGAYVNFPDRLLDDGETAYHGANLARLRAVKRRYDPDDWFRFPQSVTPAG</sequence>
<dbReference type="PANTHER" id="PTHR42973:SF39">
    <property type="entry name" value="FAD-BINDING PCMH-TYPE DOMAIN-CONTAINING PROTEIN"/>
    <property type="match status" value="1"/>
</dbReference>
<keyword evidence="3" id="KW-0285">Flavoprotein</keyword>
<dbReference type="InterPro" id="IPR016167">
    <property type="entry name" value="FAD-bd_PCMH_sub1"/>
</dbReference>
<comment type="cofactor">
    <cofactor evidence="1">
        <name>FAD</name>
        <dbReference type="ChEBI" id="CHEBI:57692"/>
    </cofactor>
</comment>
<dbReference type="PANTHER" id="PTHR42973">
    <property type="entry name" value="BINDING OXIDOREDUCTASE, PUTATIVE (AFU_ORTHOLOGUE AFUA_1G17690)-RELATED"/>
    <property type="match status" value="1"/>
</dbReference>
<evidence type="ECO:0000256" key="5">
    <source>
        <dbReference type="ARBA" id="ARBA00023002"/>
    </source>
</evidence>
<accession>A0A2W2BZQ9</accession>
<dbReference type="SUPFAM" id="SSF56176">
    <property type="entry name" value="FAD-binding/transporter-associated domain-like"/>
    <property type="match status" value="1"/>
</dbReference>
<protein>
    <recommendedName>
        <fullName evidence="6">FAD-binding PCMH-type domain-containing protein</fullName>
    </recommendedName>
</protein>
<dbReference type="Gene3D" id="3.30.43.10">
    <property type="entry name" value="Uridine Diphospho-n-acetylenolpyruvylglucosamine Reductase, domain 2"/>
    <property type="match status" value="1"/>
</dbReference>
<comment type="caution">
    <text evidence="7">The sequence shown here is derived from an EMBL/GenBank/DDBJ whole genome shotgun (WGS) entry which is preliminary data.</text>
</comment>
<dbReference type="InterPro" id="IPR012951">
    <property type="entry name" value="BBE"/>
</dbReference>
<evidence type="ECO:0000313" key="8">
    <source>
        <dbReference type="Proteomes" id="UP000248764"/>
    </source>
</evidence>
<dbReference type="InterPro" id="IPR016169">
    <property type="entry name" value="FAD-bd_PCMH_sub2"/>
</dbReference>
<dbReference type="Pfam" id="PF08031">
    <property type="entry name" value="BBE"/>
    <property type="match status" value="1"/>
</dbReference>
<evidence type="ECO:0000256" key="1">
    <source>
        <dbReference type="ARBA" id="ARBA00001974"/>
    </source>
</evidence>
<dbReference type="Gene3D" id="3.40.462.20">
    <property type="match status" value="1"/>
</dbReference>
<evidence type="ECO:0000256" key="2">
    <source>
        <dbReference type="ARBA" id="ARBA00005466"/>
    </source>
</evidence>
<evidence type="ECO:0000256" key="3">
    <source>
        <dbReference type="ARBA" id="ARBA00022630"/>
    </source>
</evidence>
<evidence type="ECO:0000259" key="6">
    <source>
        <dbReference type="PROSITE" id="PS51387"/>
    </source>
</evidence>
<dbReference type="EMBL" id="POTW01000056">
    <property type="protein sequence ID" value="PZF81519.1"/>
    <property type="molecule type" value="Genomic_DNA"/>
</dbReference>
<dbReference type="GO" id="GO:0071949">
    <property type="term" value="F:FAD binding"/>
    <property type="evidence" value="ECO:0007669"/>
    <property type="project" value="InterPro"/>
</dbReference>
<reference evidence="7 8" key="1">
    <citation type="submission" date="2018-01" db="EMBL/GenBank/DDBJ databases">
        <title>Draft genome sequence of Jiangella sp. GTF31.</title>
        <authorList>
            <person name="Sahin N."/>
            <person name="Ay H."/>
            <person name="Saygin H."/>
        </authorList>
    </citation>
    <scope>NUCLEOTIDE SEQUENCE [LARGE SCALE GENOMIC DNA]</scope>
    <source>
        <strain evidence="7 8">GTF31</strain>
    </source>
</reference>
<dbReference type="GO" id="GO:0016491">
    <property type="term" value="F:oxidoreductase activity"/>
    <property type="evidence" value="ECO:0007669"/>
    <property type="project" value="UniProtKB-KW"/>
</dbReference>
<name>A0A2W2BZQ9_9ACTN</name>
<dbReference type="Proteomes" id="UP000248764">
    <property type="component" value="Unassembled WGS sequence"/>
</dbReference>
<dbReference type="Gene3D" id="3.30.465.10">
    <property type="match status" value="1"/>
</dbReference>
<keyword evidence="4" id="KW-0274">FAD</keyword>
<comment type="similarity">
    <text evidence="2">Belongs to the oxygen-dependent FAD-linked oxidoreductase family.</text>
</comment>
<organism evidence="7 8">
    <name type="scientific">Jiangella anatolica</name>
    <dbReference type="NCBI Taxonomy" id="2670374"/>
    <lineage>
        <taxon>Bacteria</taxon>
        <taxon>Bacillati</taxon>
        <taxon>Actinomycetota</taxon>
        <taxon>Actinomycetes</taxon>
        <taxon>Jiangellales</taxon>
        <taxon>Jiangellaceae</taxon>
        <taxon>Jiangella</taxon>
    </lineage>
</organism>
<keyword evidence="8" id="KW-1185">Reference proteome</keyword>
<dbReference type="InterPro" id="IPR016166">
    <property type="entry name" value="FAD-bd_PCMH"/>
</dbReference>
<dbReference type="InterPro" id="IPR006094">
    <property type="entry name" value="Oxid_FAD_bind_N"/>
</dbReference>
<feature type="domain" description="FAD-binding PCMH-type" evidence="6">
    <location>
        <begin position="53"/>
        <end position="221"/>
    </location>
</feature>
<evidence type="ECO:0000313" key="7">
    <source>
        <dbReference type="EMBL" id="PZF81519.1"/>
    </source>
</evidence>
<gene>
    <name evidence="7" type="ORF">C1I92_20720</name>
</gene>